<sequence>METCEEAAVPAAEEPVLVEPVVVEPVADPTVVESVAEDQASQGGPDRPVPRKGSPQPPGPVPSAAPAVAVASRSRLAKQSPGFGVFARAAAQAAAETPVLDDPYWLPPEPIPQVQEEESNARERLRKVTILALSEAEEGAVDILM</sequence>
<dbReference type="EMBL" id="CAJNDS010002590">
    <property type="protein sequence ID" value="CAE7536367.1"/>
    <property type="molecule type" value="Genomic_DNA"/>
</dbReference>
<keyword evidence="3" id="KW-1185">Reference proteome</keyword>
<reference evidence="2" key="1">
    <citation type="submission" date="2021-02" db="EMBL/GenBank/DDBJ databases">
        <authorList>
            <person name="Dougan E. K."/>
            <person name="Rhodes N."/>
            <person name="Thang M."/>
            <person name="Chan C."/>
        </authorList>
    </citation>
    <scope>NUCLEOTIDE SEQUENCE</scope>
</reference>
<proteinExistence type="predicted"/>
<feature type="region of interest" description="Disordered" evidence="1">
    <location>
        <begin position="100"/>
        <end position="120"/>
    </location>
</feature>
<dbReference type="Proteomes" id="UP000604046">
    <property type="component" value="Unassembled WGS sequence"/>
</dbReference>
<dbReference type="AlphaFoldDB" id="A0A812TSS7"/>
<feature type="region of interest" description="Disordered" evidence="1">
    <location>
        <begin position="29"/>
        <end position="67"/>
    </location>
</feature>
<evidence type="ECO:0000313" key="3">
    <source>
        <dbReference type="Proteomes" id="UP000604046"/>
    </source>
</evidence>
<evidence type="ECO:0000256" key="1">
    <source>
        <dbReference type="SAM" id="MobiDB-lite"/>
    </source>
</evidence>
<organism evidence="2 3">
    <name type="scientific">Symbiodinium natans</name>
    <dbReference type="NCBI Taxonomy" id="878477"/>
    <lineage>
        <taxon>Eukaryota</taxon>
        <taxon>Sar</taxon>
        <taxon>Alveolata</taxon>
        <taxon>Dinophyceae</taxon>
        <taxon>Suessiales</taxon>
        <taxon>Symbiodiniaceae</taxon>
        <taxon>Symbiodinium</taxon>
    </lineage>
</organism>
<name>A0A812TSS7_9DINO</name>
<protein>
    <submittedName>
        <fullName evidence="2">Uncharacterized protein</fullName>
    </submittedName>
</protein>
<evidence type="ECO:0000313" key="2">
    <source>
        <dbReference type="EMBL" id="CAE7536367.1"/>
    </source>
</evidence>
<comment type="caution">
    <text evidence="2">The sequence shown here is derived from an EMBL/GenBank/DDBJ whole genome shotgun (WGS) entry which is preliminary data.</text>
</comment>
<accession>A0A812TSS7</accession>
<gene>
    <name evidence="2" type="ORF">SNAT2548_LOCUS30057</name>
</gene>